<dbReference type="EMBL" id="AZBU02000009">
    <property type="protein sequence ID" value="TKR65307.1"/>
    <property type="molecule type" value="Genomic_DNA"/>
</dbReference>
<dbReference type="Proteomes" id="UP000298663">
    <property type="component" value="Unassembled WGS sequence"/>
</dbReference>
<gene>
    <name evidence="1" type="ORF">L596_025726</name>
</gene>
<accession>A0A4U5M8L5</accession>
<sequence>MSLNVLLHVFSDGGRLVVNLRIIHTNPGSSCGTMIFISKRTPGRALMKVLYERFVLERMEQPTNVVNEVERDEIHGC</sequence>
<proteinExistence type="predicted"/>
<reference evidence="1 2" key="2">
    <citation type="journal article" date="2019" name="G3 (Bethesda)">
        <title>Hybrid Assembly of the Genome of the Entomopathogenic Nematode Steinernema carpocapsae Identifies the X-Chromosome.</title>
        <authorList>
            <person name="Serra L."/>
            <person name="Macchietto M."/>
            <person name="Macias-Munoz A."/>
            <person name="McGill C.J."/>
            <person name="Rodriguez I.M."/>
            <person name="Rodriguez B."/>
            <person name="Murad R."/>
            <person name="Mortazavi A."/>
        </authorList>
    </citation>
    <scope>NUCLEOTIDE SEQUENCE [LARGE SCALE GENOMIC DNA]</scope>
    <source>
        <strain evidence="1 2">ALL</strain>
    </source>
</reference>
<protein>
    <submittedName>
        <fullName evidence="1">Uncharacterized protein</fullName>
    </submittedName>
</protein>
<evidence type="ECO:0000313" key="2">
    <source>
        <dbReference type="Proteomes" id="UP000298663"/>
    </source>
</evidence>
<reference evidence="1 2" key="1">
    <citation type="journal article" date="2015" name="Genome Biol.">
        <title>Comparative genomics of Steinernema reveals deeply conserved gene regulatory networks.</title>
        <authorList>
            <person name="Dillman A.R."/>
            <person name="Macchietto M."/>
            <person name="Porter C.F."/>
            <person name="Rogers A."/>
            <person name="Williams B."/>
            <person name="Antoshechkin I."/>
            <person name="Lee M.M."/>
            <person name="Goodwin Z."/>
            <person name="Lu X."/>
            <person name="Lewis E.E."/>
            <person name="Goodrich-Blair H."/>
            <person name="Stock S.P."/>
            <person name="Adams B.J."/>
            <person name="Sternberg P.W."/>
            <person name="Mortazavi A."/>
        </authorList>
    </citation>
    <scope>NUCLEOTIDE SEQUENCE [LARGE SCALE GENOMIC DNA]</scope>
    <source>
        <strain evidence="1 2">ALL</strain>
    </source>
</reference>
<dbReference type="AlphaFoldDB" id="A0A4U5M8L5"/>
<evidence type="ECO:0000313" key="1">
    <source>
        <dbReference type="EMBL" id="TKR65307.1"/>
    </source>
</evidence>
<organism evidence="1 2">
    <name type="scientific">Steinernema carpocapsae</name>
    <name type="common">Entomopathogenic nematode</name>
    <dbReference type="NCBI Taxonomy" id="34508"/>
    <lineage>
        <taxon>Eukaryota</taxon>
        <taxon>Metazoa</taxon>
        <taxon>Ecdysozoa</taxon>
        <taxon>Nematoda</taxon>
        <taxon>Chromadorea</taxon>
        <taxon>Rhabditida</taxon>
        <taxon>Tylenchina</taxon>
        <taxon>Panagrolaimomorpha</taxon>
        <taxon>Strongyloidoidea</taxon>
        <taxon>Steinernematidae</taxon>
        <taxon>Steinernema</taxon>
    </lineage>
</organism>
<keyword evidence="2" id="KW-1185">Reference proteome</keyword>
<comment type="caution">
    <text evidence="1">The sequence shown here is derived from an EMBL/GenBank/DDBJ whole genome shotgun (WGS) entry which is preliminary data.</text>
</comment>
<name>A0A4U5M8L5_STECR</name>